<protein>
    <submittedName>
        <fullName evidence="2">Uncharacterized protein</fullName>
    </submittedName>
</protein>
<feature type="transmembrane region" description="Helical" evidence="1">
    <location>
        <begin position="33"/>
        <end position="54"/>
    </location>
</feature>
<reference evidence="3" key="1">
    <citation type="submission" date="2017-09" db="EMBL/GenBank/DDBJ databases">
        <title>Depth-based differentiation of microbial function through sediment-hosted aquifers and enrichment of novel symbionts in the deep terrestrial subsurface.</title>
        <authorList>
            <person name="Probst A.J."/>
            <person name="Ladd B."/>
            <person name="Jarett J.K."/>
            <person name="Geller-Mcgrath D.E."/>
            <person name="Sieber C.M.K."/>
            <person name="Emerson J.B."/>
            <person name="Anantharaman K."/>
            <person name="Thomas B.C."/>
            <person name="Malmstrom R."/>
            <person name="Stieglmeier M."/>
            <person name="Klingl A."/>
            <person name="Woyke T."/>
            <person name="Ryan C.M."/>
            <person name="Banfield J.F."/>
        </authorList>
    </citation>
    <scope>NUCLEOTIDE SEQUENCE [LARGE SCALE GENOMIC DNA]</scope>
</reference>
<sequence>MTRALVARTHGLWVLLYIVHGGKMNTLPRRRVYALWGVFVLFLVVLLVLVWSALPLRVRASELSDGFGPFRSGVFDYCSMRADDYTYCNRSERNGHSVLTCTAEWRTGICPSKWGTNRFLATVFEKRMAETGSGDCRISYQYQPKANAQYAPGLQKLQIFYSWENSWMETSYCSSNIQCEGAEWSSVASNPEILGSCNVKSVVKALGVTIEN</sequence>
<accession>A0A2H0XDM6</accession>
<evidence type="ECO:0000256" key="1">
    <source>
        <dbReference type="SAM" id="Phobius"/>
    </source>
</evidence>
<dbReference type="EMBL" id="PEYT01000023">
    <property type="protein sequence ID" value="PIS22982.1"/>
    <property type="molecule type" value="Genomic_DNA"/>
</dbReference>
<keyword evidence="1" id="KW-0472">Membrane</keyword>
<dbReference type="Proteomes" id="UP000230340">
    <property type="component" value="Unassembled WGS sequence"/>
</dbReference>
<evidence type="ECO:0000313" key="2">
    <source>
        <dbReference type="EMBL" id="PIS22982.1"/>
    </source>
</evidence>
<name>A0A2H0XDM6_UNCKA</name>
<comment type="caution">
    <text evidence="2">The sequence shown here is derived from an EMBL/GenBank/DDBJ whole genome shotgun (WGS) entry which is preliminary data.</text>
</comment>
<keyword evidence="1" id="KW-1133">Transmembrane helix</keyword>
<organism evidence="2 3">
    <name type="scientific">candidate division WWE3 bacterium CG08_land_8_20_14_0_20_40_13</name>
    <dbReference type="NCBI Taxonomy" id="1975084"/>
    <lineage>
        <taxon>Bacteria</taxon>
        <taxon>Katanobacteria</taxon>
    </lineage>
</organism>
<gene>
    <name evidence="2" type="ORF">COT49_02750</name>
</gene>
<proteinExistence type="predicted"/>
<keyword evidence="1" id="KW-0812">Transmembrane</keyword>
<dbReference type="AlphaFoldDB" id="A0A2H0XDM6"/>
<evidence type="ECO:0000313" key="3">
    <source>
        <dbReference type="Proteomes" id="UP000230340"/>
    </source>
</evidence>